<dbReference type="Proteomes" id="UP000183794">
    <property type="component" value="Unassembled WGS sequence"/>
</dbReference>
<dbReference type="RefSeq" id="WP_170862829.1">
    <property type="nucleotide sequence ID" value="NZ_CAWRBC010000122.1"/>
</dbReference>
<name>A0A1L0ATL0_9GAMM</name>
<reference evidence="2 3" key="1">
    <citation type="submission" date="2016-11" db="EMBL/GenBank/DDBJ databases">
        <authorList>
            <person name="Jaros S."/>
            <person name="Januszkiewicz K."/>
            <person name="Wedrychowicz H."/>
        </authorList>
    </citation>
    <scope>NUCLEOTIDE SEQUENCE [LARGE SCALE GENOMIC DNA]</scope>
    <source>
        <strain evidence="2">NVI 5450</strain>
    </source>
</reference>
<gene>
    <name evidence="2" type="ORF">NVI5450_1269</name>
</gene>
<proteinExistence type="predicted"/>
<dbReference type="EMBL" id="FPLD01000042">
    <property type="protein sequence ID" value="SGY91683.1"/>
    <property type="molecule type" value="Genomic_DNA"/>
</dbReference>
<dbReference type="InterPro" id="IPR036412">
    <property type="entry name" value="HAD-like_sf"/>
</dbReference>
<organism evidence="2 3">
    <name type="scientific">Moritella viscosa</name>
    <dbReference type="NCBI Taxonomy" id="80854"/>
    <lineage>
        <taxon>Bacteria</taxon>
        <taxon>Pseudomonadati</taxon>
        <taxon>Pseudomonadota</taxon>
        <taxon>Gammaproteobacteria</taxon>
        <taxon>Alteromonadales</taxon>
        <taxon>Moritellaceae</taxon>
        <taxon>Moritella</taxon>
    </lineage>
</organism>
<protein>
    <submittedName>
        <fullName evidence="2">HAD-superfamily hydrolase subfamily IA, variant 3</fullName>
    </submittedName>
</protein>
<evidence type="ECO:0000313" key="2">
    <source>
        <dbReference type="EMBL" id="SGY91683.1"/>
    </source>
</evidence>
<keyword evidence="2" id="KW-0378">Hydrolase</keyword>
<accession>A0A1L0ATL0</accession>
<dbReference type="GO" id="GO:0016787">
    <property type="term" value="F:hydrolase activity"/>
    <property type="evidence" value="ECO:0007669"/>
    <property type="project" value="UniProtKB-KW"/>
</dbReference>
<sequence>MKKCLLFDCDGTLVDQCKLVITVVMRMILPLAKIVISVAAIIYRHKQ</sequence>
<feature type="transmembrane region" description="Helical" evidence="1">
    <location>
        <begin position="20"/>
        <end position="43"/>
    </location>
</feature>
<dbReference type="AlphaFoldDB" id="A0A1L0ATL0"/>
<evidence type="ECO:0000256" key="1">
    <source>
        <dbReference type="SAM" id="Phobius"/>
    </source>
</evidence>
<keyword evidence="1" id="KW-0472">Membrane</keyword>
<dbReference type="SUPFAM" id="SSF56784">
    <property type="entry name" value="HAD-like"/>
    <property type="match status" value="1"/>
</dbReference>
<keyword evidence="1" id="KW-1133">Transmembrane helix</keyword>
<evidence type="ECO:0000313" key="3">
    <source>
        <dbReference type="Proteomes" id="UP000183794"/>
    </source>
</evidence>
<keyword evidence="1" id="KW-0812">Transmembrane</keyword>